<keyword evidence="3" id="KW-1185">Reference proteome</keyword>
<dbReference type="SMART" id="SM00507">
    <property type="entry name" value="HNHc"/>
    <property type="match status" value="1"/>
</dbReference>
<keyword evidence="2" id="KW-0255">Endonuclease</keyword>
<dbReference type="CDD" id="cd00085">
    <property type="entry name" value="HNHc"/>
    <property type="match status" value="1"/>
</dbReference>
<sequence length="410" mass="45677">MYATPDLQDHHDRYSRAYFSTEVDDPAAQVAADLRRLEYELWASLLPGDDADLAISVLGIQRLTGKGPRQIDNILSAMHRLKELPFVCELQEITHRLDMSRLIAIDLALSKLSDDELIAQIDRKLALYLMPTRANQILPTSGQIRRRICDWIRLYAPKLDVDKKPAAPEPPAFIAVHDENGRSYLNLDAATDVALQIENAVRERAREAGCSEGEALRDLVTGAAKVRIILNVYRAHDVEDAPAYVFGVGWLTPEASDRLADAATQVRDMDEAAEKVSPAYRTPDDIRAYVIGRDGTCRGPGHGRSTEHAQMDHAVDFADGGCTCAANLSSLCPTCHNIKTDGRMFPVIFPGGEIAWLFEDGTWVLVEPEGPLSRKARNWVQTLGQRITQRRAYHRVPEKEDPSPPPSPQW</sequence>
<dbReference type="GO" id="GO:0008270">
    <property type="term" value="F:zinc ion binding"/>
    <property type="evidence" value="ECO:0007669"/>
    <property type="project" value="InterPro"/>
</dbReference>
<organism evidence="2 3">
    <name type="scientific">Corynebacterium doosanense CAU 212 = DSM 45436</name>
    <dbReference type="NCBI Taxonomy" id="558173"/>
    <lineage>
        <taxon>Bacteria</taxon>
        <taxon>Bacillati</taxon>
        <taxon>Actinomycetota</taxon>
        <taxon>Actinomycetes</taxon>
        <taxon>Mycobacteriales</taxon>
        <taxon>Corynebacteriaceae</taxon>
        <taxon>Corynebacterium</taxon>
    </lineage>
</organism>
<dbReference type="STRING" id="558173.CDOO_04580"/>
<dbReference type="RefSeq" id="WP_018021877.1">
    <property type="nucleotide sequence ID" value="NZ_AQUX01000004.1"/>
</dbReference>
<proteinExistence type="predicted"/>
<dbReference type="eggNOG" id="COG1403">
    <property type="taxonomic scope" value="Bacteria"/>
</dbReference>
<dbReference type="GO" id="GO:0003676">
    <property type="term" value="F:nucleic acid binding"/>
    <property type="evidence" value="ECO:0007669"/>
    <property type="project" value="InterPro"/>
</dbReference>
<evidence type="ECO:0000313" key="2">
    <source>
        <dbReference type="EMBL" id="AIT60606.1"/>
    </source>
</evidence>
<dbReference type="AlphaFoldDB" id="A0A097IEP8"/>
<dbReference type="Gene3D" id="1.10.30.50">
    <property type="match status" value="1"/>
</dbReference>
<name>A0A097IEP8_9CORY</name>
<dbReference type="InterPro" id="IPR003615">
    <property type="entry name" value="HNH_nuc"/>
</dbReference>
<dbReference type="InterPro" id="IPR002711">
    <property type="entry name" value="HNH"/>
</dbReference>
<accession>A0A097IEP8</accession>
<evidence type="ECO:0000259" key="1">
    <source>
        <dbReference type="SMART" id="SM00507"/>
    </source>
</evidence>
<dbReference type="Pfam" id="PF01844">
    <property type="entry name" value="HNH"/>
    <property type="match status" value="1"/>
</dbReference>
<feature type="domain" description="HNH nuclease" evidence="1">
    <location>
        <begin position="285"/>
        <end position="337"/>
    </location>
</feature>
<reference evidence="2 3" key="1">
    <citation type="submission" date="2013-09" db="EMBL/GenBank/DDBJ databases">
        <title>Complete genome sequence of Corynebacterium doosanense CAU 212(T) (=DSM 45436(T)), isolated from activated sludge.</title>
        <authorList>
            <person name="Schaffert L."/>
            <person name="Albersmeier A."/>
            <person name="Kalinowski J."/>
            <person name="Ruckert C."/>
        </authorList>
    </citation>
    <scope>NUCLEOTIDE SEQUENCE [LARGE SCALE GENOMIC DNA]</scope>
    <source>
        <strain evidence="2 3">CAU 212</strain>
    </source>
</reference>
<protein>
    <submittedName>
        <fullName evidence="2">HNH endonuclease</fullName>
    </submittedName>
</protein>
<dbReference type="OrthoDB" id="4413566at2"/>
<gene>
    <name evidence="2" type="ORF">CDOO_04580</name>
</gene>
<keyword evidence="2" id="KW-0378">Hydrolase</keyword>
<dbReference type="GO" id="GO:0004519">
    <property type="term" value="F:endonuclease activity"/>
    <property type="evidence" value="ECO:0007669"/>
    <property type="project" value="UniProtKB-KW"/>
</dbReference>
<dbReference type="EMBL" id="CP006764">
    <property type="protein sequence ID" value="AIT60606.1"/>
    <property type="molecule type" value="Genomic_DNA"/>
</dbReference>
<dbReference type="HOGENOM" id="CLU_035975_0_0_11"/>
<dbReference type="KEGG" id="cdo:CDOO_04580"/>
<dbReference type="Proteomes" id="UP000029914">
    <property type="component" value="Chromosome"/>
</dbReference>
<keyword evidence="2" id="KW-0540">Nuclease</keyword>
<evidence type="ECO:0000313" key="3">
    <source>
        <dbReference type="Proteomes" id="UP000029914"/>
    </source>
</evidence>